<dbReference type="EMBL" id="CM012437">
    <property type="protein sequence ID" value="RVE76657.1"/>
    <property type="molecule type" value="Genomic_DNA"/>
</dbReference>
<sequence>MTCGATARDRRQTYESPGPDFSKRLGGGEGETIRIRRQILTDQGRAVTGRHHGGKRGRAAAGALERCARLEHREETTPPKMGFGCRGCSQVHGKAADRFFTKISSS</sequence>
<reference evidence="2 3" key="2">
    <citation type="submission" date="2019-01" db="EMBL/GenBank/DDBJ databases">
        <title>A chromosome length genome reference of the Java medaka (oryzias javanicus).</title>
        <authorList>
            <person name="Herpin A."/>
            <person name="Takehana Y."/>
            <person name="Naruse K."/>
            <person name="Ansai S."/>
            <person name="Kawaguchi M."/>
        </authorList>
    </citation>
    <scope>NUCLEOTIDE SEQUENCE [LARGE SCALE GENOMIC DNA]</scope>
    <source>
        <strain evidence="2">RS831</strain>
        <tissue evidence="2">Whole body</tissue>
    </source>
</reference>
<accession>A0A437DNU5</accession>
<gene>
    <name evidence="2" type="ORF">OJAV_G00010720</name>
</gene>
<feature type="region of interest" description="Disordered" evidence="1">
    <location>
        <begin position="1"/>
        <end position="31"/>
    </location>
</feature>
<protein>
    <submittedName>
        <fullName evidence="2">Uncharacterized protein</fullName>
    </submittedName>
</protein>
<keyword evidence="3" id="KW-1185">Reference proteome</keyword>
<proteinExistence type="predicted"/>
<name>A0A437DNU5_ORYJA</name>
<evidence type="ECO:0000313" key="2">
    <source>
        <dbReference type="EMBL" id="RVE76657.1"/>
    </source>
</evidence>
<reference evidence="2 3" key="1">
    <citation type="submission" date="2018-11" db="EMBL/GenBank/DDBJ databases">
        <authorList>
            <person name="Lopez-Roques C."/>
            <person name="Donnadieu C."/>
            <person name="Bouchez O."/>
            <person name="Klopp C."/>
            <person name="Cabau C."/>
            <person name="Zahm M."/>
        </authorList>
    </citation>
    <scope>NUCLEOTIDE SEQUENCE [LARGE SCALE GENOMIC DNA]</scope>
    <source>
        <strain evidence="2">RS831</strain>
        <tissue evidence="2">Whole body</tissue>
    </source>
</reference>
<evidence type="ECO:0000313" key="3">
    <source>
        <dbReference type="Proteomes" id="UP000283210"/>
    </source>
</evidence>
<dbReference type="Proteomes" id="UP000283210">
    <property type="component" value="Chromosome 1"/>
</dbReference>
<organism evidence="2 3">
    <name type="scientific">Oryzias javanicus</name>
    <name type="common">Javanese ricefish</name>
    <name type="synonym">Aplocheilus javanicus</name>
    <dbReference type="NCBI Taxonomy" id="123683"/>
    <lineage>
        <taxon>Eukaryota</taxon>
        <taxon>Metazoa</taxon>
        <taxon>Chordata</taxon>
        <taxon>Craniata</taxon>
        <taxon>Vertebrata</taxon>
        <taxon>Euteleostomi</taxon>
        <taxon>Actinopterygii</taxon>
        <taxon>Neopterygii</taxon>
        <taxon>Teleostei</taxon>
        <taxon>Neoteleostei</taxon>
        <taxon>Acanthomorphata</taxon>
        <taxon>Ovalentaria</taxon>
        <taxon>Atherinomorphae</taxon>
        <taxon>Beloniformes</taxon>
        <taxon>Adrianichthyidae</taxon>
        <taxon>Oryziinae</taxon>
        <taxon>Oryzias</taxon>
    </lineage>
</organism>
<dbReference type="AlphaFoldDB" id="A0A437DNU5"/>
<evidence type="ECO:0000256" key="1">
    <source>
        <dbReference type="SAM" id="MobiDB-lite"/>
    </source>
</evidence>